<protein>
    <submittedName>
        <fullName evidence="2">Peptidase A1 domain-containing protein</fullName>
    </submittedName>
</protein>
<evidence type="ECO:0000313" key="2">
    <source>
        <dbReference type="WBParaSite" id="PS1159_v2.g10989.t1"/>
    </source>
</evidence>
<dbReference type="Proteomes" id="UP000887580">
    <property type="component" value="Unplaced"/>
</dbReference>
<accession>A0AC35EV15</accession>
<name>A0AC35EV15_9BILA</name>
<dbReference type="WBParaSite" id="PS1159_v2.g10989.t1">
    <property type="protein sequence ID" value="PS1159_v2.g10989.t1"/>
    <property type="gene ID" value="PS1159_v2.g10989"/>
</dbReference>
<organism evidence="1 2">
    <name type="scientific">Panagrolaimus sp. PS1159</name>
    <dbReference type="NCBI Taxonomy" id="55785"/>
    <lineage>
        <taxon>Eukaryota</taxon>
        <taxon>Metazoa</taxon>
        <taxon>Ecdysozoa</taxon>
        <taxon>Nematoda</taxon>
        <taxon>Chromadorea</taxon>
        <taxon>Rhabditida</taxon>
        <taxon>Tylenchina</taxon>
        <taxon>Panagrolaimomorpha</taxon>
        <taxon>Panagrolaimoidea</taxon>
        <taxon>Panagrolaimidae</taxon>
        <taxon>Panagrolaimus</taxon>
    </lineage>
</organism>
<sequence length="295" mass="33092">MSNNSLVPVSNESTTTTTSEPRSNPFDNSHLLSKLKDTVEHIIQLCEDTENDTDSTETDLISIAEELHNVADYYDGSNAFCKLGGLLSIKAAMEHSSFLVKSNYLDLLATISQNNEDVQNFVYKNSTFLPVLCDTVKKENLATIYRCKVVFALSSLVRGNPEGKRIFFDDCDGIETLRTAFQNAYNEDDSRAAGRIAIVAYHLFQDNSEDSERQKGFYKSGVISEDAIDVLDVEYLAQISIGRQRFIVSLDTGSSDFWIPDISCSVYSKQHQYNSSRSLRYLENGQKWAIQYGLG</sequence>
<proteinExistence type="predicted"/>
<reference evidence="2" key="1">
    <citation type="submission" date="2022-11" db="UniProtKB">
        <authorList>
            <consortium name="WormBaseParasite"/>
        </authorList>
    </citation>
    <scope>IDENTIFICATION</scope>
</reference>
<evidence type="ECO:0000313" key="1">
    <source>
        <dbReference type="Proteomes" id="UP000887580"/>
    </source>
</evidence>